<accession>A0A218ML93</accession>
<dbReference type="InterPro" id="IPR029063">
    <property type="entry name" value="SAM-dependent_MTases_sf"/>
</dbReference>
<name>A0A218ML93_9VIRU</name>
<dbReference type="CDD" id="cd02440">
    <property type="entry name" value="AdoMet_MTases"/>
    <property type="match status" value="1"/>
</dbReference>
<dbReference type="GO" id="GO:0008757">
    <property type="term" value="F:S-adenosylmethionine-dependent methyltransferase activity"/>
    <property type="evidence" value="ECO:0007669"/>
    <property type="project" value="TreeGrafter"/>
</dbReference>
<sequence length="188" mass="21188">MGYTDKTLTFESDKIYYTDTSFGGDFEVMMDWEDPLMSASAAYVCENGGDILEIGFGMGISAGYMHSHSISTHTIIENHPNIISKAQAWALNKSNVTIITGSWYDVKDSLSTYDGIFYDTFGDQNMKNFSSSLSALTKSNTKVTWWNNNTDETNFYSIPNVNYQALTVDPPTNSYFNSTTYYLPKKQF</sequence>
<organism evidence="1">
    <name type="scientific">uncultured virus</name>
    <dbReference type="NCBI Taxonomy" id="340016"/>
    <lineage>
        <taxon>Viruses</taxon>
        <taxon>environmental samples</taxon>
    </lineage>
</organism>
<proteinExistence type="predicted"/>
<evidence type="ECO:0008006" key="2">
    <source>
        <dbReference type="Google" id="ProtNLM"/>
    </source>
</evidence>
<dbReference type="PANTHER" id="PTHR32379:SF1">
    <property type="entry name" value="GUANIDINOACETATE N-METHYLTRANSFERASE"/>
    <property type="match status" value="1"/>
</dbReference>
<protein>
    <recommendedName>
        <fullName evidence="2">Methyltransferase</fullName>
    </recommendedName>
</protein>
<reference evidence="1" key="2">
    <citation type="journal article" date="2017" name="Nat. Commun.">
        <title>Single-virus genomics reveals hidden cosmopolitan and abundant viruses.</title>
        <authorList>
            <person name="Martinez-Hernandez F."/>
            <person name="Fornas O."/>
            <person name="Lluesma Gomez M."/>
            <person name="Bolduc B."/>
            <person name="de la Cruz Pena M.J."/>
            <person name="Martinez J.M."/>
            <person name="Anton J."/>
            <person name="Gasol J.M."/>
            <person name="Rosselli R."/>
            <person name="Rodriguez-Valera F."/>
            <person name="Sullivan M.B."/>
            <person name="Acinas S.G."/>
            <person name="Martinez-Garcia M."/>
        </authorList>
    </citation>
    <scope>NUCLEOTIDE SEQUENCE</scope>
</reference>
<evidence type="ECO:0000313" key="1">
    <source>
        <dbReference type="EMBL" id="ASF00043.1"/>
    </source>
</evidence>
<dbReference type="Gene3D" id="3.40.50.150">
    <property type="entry name" value="Vaccinia Virus protein VP39"/>
    <property type="match status" value="1"/>
</dbReference>
<dbReference type="PANTHER" id="PTHR32379">
    <property type="entry name" value="GUANIDINOACETATE N-METHYLTRANSFERASE"/>
    <property type="match status" value="1"/>
</dbReference>
<dbReference type="SUPFAM" id="SSF53335">
    <property type="entry name" value="S-adenosyl-L-methionine-dependent methyltransferases"/>
    <property type="match status" value="1"/>
</dbReference>
<dbReference type="EMBL" id="KY052811">
    <property type="protein sequence ID" value="ASF00043.1"/>
    <property type="molecule type" value="Genomic_DNA"/>
</dbReference>
<reference evidence="1" key="1">
    <citation type="submission" date="2016-10" db="EMBL/GenBank/DDBJ databases">
        <authorList>
            <person name="Varghese N."/>
        </authorList>
    </citation>
    <scope>NUCLEOTIDE SEQUENCE</scope>
</reference>
<dbReference type="InterPro" id="IPR051038">
    <property type="entry name" value="RMT2/GAMT_Mtase"/>
</dbReference>